<dbReference type="Gene3D" id="1.20.1250.20">
    <property type="entry name" value="MFS general substrate transporter like domains"/>
    <property type="match status" value="1"/>
</dbReference>
<dbReference type="STRING" id="568899.SAMN05192534_1502"/>
<dbReference type="InterPro" id="IPR020846">
    <property type="entry name" value="MFS_dom"/>
</dbReference>
<feature type="transmembrane region" description="Helical" evidence="6">
    <location>
        <begin position="87"/>
        <end position="107"/>
    </location>
</feature>
<evidence type="ECO:0000313" key="8">
    <source>
        <dbReference type="EMBL" id="SDI43034.1"/>
    </source>
</evidence>
<evidence type="ECO:0000256" key="4">
    <source>
        <dbReference type="ARBA" id="ARBA00022989"/>
    </source>
</evidence>
<dbReference type="EMBL" id="FNDK01000050">
    <property type="protein sequence ID" value="SDI43034.1"/>
    <property type="molecule type" value="Genomic_DNA"/>
</dbReference>
<accession>A0A1G8KI06</accession>
<keyword evidence="3 6" id="KW-0812">Transmembrane</keyword>
<dbReference type="PANTHER" id="PTHR23508">
    <property type="entry name" value="CARBOXYLIC ACID TRANSPORTER PROTEIN HOMOLOG"/>
    <property type="match status" value="1"/>
</dbReference>
<feature type="transmembrane region" description="Helical" evidence="6">
    <location>
        <begin position="251"/>
        <end position="271"/>
    </location>
</feature>
<feature type="transmembrane region" description="Helical" evidence="6">
    <location>
        <begin position="146"/>
        <end position="169"/>
    </location>
</feature>
<feature type="transmembrane region" description="Helical" evidence="6">
    <location>
        <begin position="175"/>
        <end position="192"/>
    </location>
</feature>
<feature type="domain" description="Major facilitator superfamily (MFS) profile" evidence="7">
    <location>
        <begin position="22"/>
        <end position="432"/>
    </location>
</feature>
<dbReference type="GO" id="GO:0046943">
    <property type="term" value="F:carboxylic acid transmembrane transporter activity"/>
    <property type="evidence" value="ECO:0007669"/>
    <property type="project" value="TreeGrafter"/>
</dbReference>
<dbReference type="Proteomes" id="UP000199163">
    <property type="component" value="Unassembled WGS sequence"/>
</dbReference>
<dbReference type="PROSITE" id="PS50850">
    <property type="entry name" value="MFS"/>
    <property type="match status" value="1"/>
</dbReference>
<feature type="transmembrane region" description="Helical" evidence="6">
    <location>
        <begin position="113"/>
        <end position="134"/>
    </location>
</feature>
<evidence type="ECO:0000256" key="5">
    <source>
        <dbReference type="ARBA" id="ARBA00023136"/>
    </source>
</evidence>
<dbReference type="OrthoDB" id="9787026at2"/>
<proteinExistence type="predicted"/>
<dbReference type="AlphaFoldDB" id="A0A1G8KI06"/>
<keyword evidence="9" id="KW-1185">Reference proteome</keyword>
<dbReference type="Pfam" id="PF07690">
    <property type="entry name" value="MFS_1"/>
    <property type="match status" value="1"/>
</dbReference>
<dbReference type="CDD" id="cd17365">
    <property type="entry name" value="MFS_PcaK_like"/>
    <property type="match status" value="1"/>
</dbReference>
<dbReference type="PROSITE" id="PS00217">
    <property type="entry name" value="SUGAR_TRANSPORT_2"/>
    <property type="match status" value="1"/>
</dbReference>
<evidence type="ECO:0000256" key="2">
    <source>
        <dbReference type="ARBA" id="ARBA00022448"/>
    </source>
</evidence>
<dbReference type="PROSITE" id="PS00216">
    <property type="entry name" value="SUGAR_TRANSPORT_1"/>
    <property type="match status" value="1"/>
</dbReference>
<sequence length="447" mass="48288">MSATNLSEVVGRSKFSKLHTSILLWCVIIILVDGYDITMFGTSLPRLMEDWNLTAVQAGTIGSYGPLGMLIGSLILGPLADKFGRKSMIITCVILFSLFTLLCGLAPNPAVFAGFRFIAGLGMGGLMPNVLAYISEYAPKKLKGTLPTLVLIGVPVGNMLAAGAGIVLIPEFGWRSIYISGGVCLLLIPFLMKQLPESPRFLLARKKNDELYNVLQKIDPSIKREEVDSLTIEKAKKQSIDVKGLFQEGRAFSTVMFWVALFLTTVVTWGLNTWLAEFMVQAGYPLTSSLMFMMVYFGGAIVGTILGAWLAARIGLKMTTVSLYLVGAATLMMLVLQPGAILFYTLIFLAGIGTIGPQSAAFSFVTNYYPEKIRSTGVGIALGFNKIGGFFGPIYGSMLVTLNLSLEGNFLAFAIPCVLTGVLLFMVRTKIHTKAENIPSQSSKASV</sequence>
<feature type="transmembrane region" description="Helical" evidence="6">
    <location>
        <begin position="22"/>
        <end position="41"/>
    </location>
</feature>
<dbReference type="InterPro" id="IPR005829">
    <property type="entry name" value="Sugar_transporter_CS"/>
</dbReference>
<dbReference type="RefSeq" id="WP_091277057.1">
    <property type="nucleotide sequence ID" value="NZ_FNDK01000050.1"/>
</dbReference>
<dbReference type="InterPro" id="IPR011701">
    <property type="entry name" value="MFS"/>
</dbReference>
<evidence type="ECO:0000256" key="6">
    <source>
        <dbReference type="SAM" id="Phobius"/>
    </source>
</evidence>
<feature type="transmembrane region" description="Helical" evidence="6">
    <location>
        <begin position="318"/>
        <end position="336"/>
    </location>
</feature>
<gene>
    <name evidence="8" type="ORF">SAMN05192534_1502</name>
</gene>
<keyword evidence="2" id="KW-0813">Transport</keyword>
<organism evidence="8 9">
    <name type="scientific">Alteribacillus persepolensis</name>
    <dbReference type="NCBI Taxonomy" id="568899"/>
    <lineage>
        <taxon>Bacteria</taxon>
        <taxon>Bacillati</taxon>
        <taxon>Bacillota</taxon>
        <taxon>Bacilli</taxon>
        <taxon>Bacillales</taxon>
        <taxon>Bacillaceae</taxon>
        <taxon>Alteribacillus</taxon>
    </lineage>
</organism>
<dbReference type="PANTHER" id="PTHR23508:SF10">
    <property type="entry name" value="CARBOXYLIC ACID TRANSPORTER PROTEIN HOMOLOG"/>
    <property type="match status" value="1"/>
</dbReference>
<feature type="transmembrane region" description="Helical" evidence="6">
    <location>
        <begin position="377"/>
        <end position="398"/>
    </location>
</feature>
<feature type="transmembrane region" description="Helical" evidence="6">
    <location>
        <begin position="61"/>
        <end position="80"/>
    </location>
</feature>
<evidence type="ECO:0000313" key="9">
    <source>
        <dbReference type="Proteomes" id="UP000199163"/>
    </source>
</evidence>
<dbReference type="InterPro" id="IPR036259">
    <property type="entry name" value="MFS_trans_sf"/>
</dbReference>
<dbReference type="GO" id="GO:0005886">
    <property type="term" value="C:plasma membrane"/>
    <property type="evidence" value="ECO:0007669"/>
    <property type="project" value="UniProtKB-SubCell"/>
</dbReference>
<comment type="subcellular location">
    <subcellularLocation>
        <location evidence="1">Cell membrane</location>
        <topology evidence="1">Multi-pass membrane protein</topology>
    </subcellularLocation>
</comment>
<feature type="transmembrane region" description="Helical" evidence="6">
    <location>
        <begin position="342"/>
        <end position="365"/>
    </location>
</feature>
<keyword evidence="5 6" id="KW-0472">Membrane</keyword>
<dbReference type="SUPFAM" id="SSF103473">
    <property type="entry name" value="MFS general substrate transporter"/>
    <property type="match status" value="1"/>
</dbReference>
<evidence type="ECO:0000256" key="1">
    <source>
        <dbReference type="ARBA" id="ARBA00004651"/>
    </source>
</evidence>
<protein>
    <submittedName>
        <fullName evidence="8">MFS transporter, AAHS family, benzoate transport protein</fullName>
    </submittedName>
</protein>
<reference evidence="8 9" key="1">
    <citation type="submission" date="2016-10" db="EMBL/GenBank/DDBJ databases">
        <authorList>
            <person name="de Groot N.N."/>
        </authorList>
    </citation>
    <scope>NUCLEOTIDE SEQUENCE [LARGE SCALE GENOMIC DNA]</scope>
    <source>
        <strain evidence="8 9">DSM 21632</strain>
    </source>
</reference>
<name>A0A1G8KI06_9BACI</name>
<keyword evidence="4 6" id="KW-1133">Transmembrane helix</keyword>
<feature type="transmembrane region" description="Helical" evidence="6">
    <location>
        <begin position="410"/>
        <end position="427"/>
    </location>
</feature>
<evidence type="ECO:0000259" key="7">
    <source>
        <dbReference type="PROSITE" id="PS50850"/>
    </source>
</evidence>
<feature type="transmembrane region" description="Helical" evidence="6">
    <location>
        <begin position="291"/>
        <end position="311"/>
    </location>
</feature>
<evidence type="ECO:0000256" key="3">
    <source>
        <dbReference type="ARBA" id="ARBA00022692"/>
    </source>
</evidence>